<keyword evidence="3" id="KW-1185">Reference proteome</keyword>
<evidence type="ECO:0000313" key="2">
    <source>
        <dbReference type="EMBL" id="ELY87639.1"/>
    </source>
</evidence>
<dbReference type="AlphaFoldDB" id="L9ZMQ6"/>
<keyword evidence="1" id="KW-0812">Transmembrane</keyword>
<dbReference type="OrthoDB" id="374256at2157"/>
<feature type="transmembrane region" description="Helical" evidence="1">
    <location>
        <begin position="71"/>
        <end position="89"/>
    </location>
</feature>
<name>L9ZMQ6_9EURY</name>
<dbReference type="EMBL" id="AOIM01000041">
    <property type="protein sequence ID" value="ELY87639.1"/>
    <property type="molecule type" value="Genomic_DNA"/>
</dbReference>
<dbReference type="STRING" id="1227493.C483_17108"/>
<gene>
    <name evidence="2" type="ORF">C483_17108</name>
</gene>
<evidence type="ECO:0000313" key="3">
    <source>
        <dbReference type="Proteomes" id="UP000011519"/>
    </source>
</evidence>
<keyword evidence="1" id="KW-1133">Transmembrane helix</keyword>
<comment type="caution">
    <text evidence="2">The sequence shown here is derived from an EMBL/GenBank/DDBJ whole genome shotgun (WGS) entry which is preliminary data.</text>
</comment>
<evidence type="ECO:0000256" key="1">
    <source>
        <dbReference type="SAM" id="Phobius"/>
    </source>
</evidence>
<protein>
    <submittedName>
        <fullName evidence="2">Uncharacterized protein</fullName>
    </submittedName>
</protein>
<keyword evidence="1" id="KW-0472">Membrane</keyword>
<organism evidence="2 3">
    <name type="scientific">Natrialba hulunbeirensis JCM 10989</name>
    <dbReference type="NCBI Taxonomy" id="1227493"/>
    <lineage>
        <taxon>Archaea</taxon>
        <taxon>Methanobacteriati</taxon>
        <taxon>Methanobacteriota</taxon>
        <taxon>Stenosarchaea group</taxon>
        <taxon>Halobacteria</taxon>
        <taxon>Halobacteriales</taxon>
        <taxon>Natrialbaceae</taxon>
        <taxon>Natrialba</taxon>
    </lineage>
</organism>
<proteinExistence type="predicted"/>
<reference evidence="2 3" key="1">
    <citation type="journal article" date="2014" name="PLoS Genet.">
        <title>Phylogenetically driven sequencing of extremely halophilic archaea reveals strategies for static and dynamic osmo-response.</title>
        <authorList>
            <person name="Becker E.A."/>
            <person name="Seitzer P.M."/>
            <person name="Tritt A."/>
            <person name="Larsen D."/>
            <person name="Krusor M."/>
            <person name="Yao A.I."/>
            <person name="Wu D."/>
            <person name="Madern D."/>
            <person name="Eisen J.A."/>
            <person name="Darling A.E."/>
            <person name="Facciotti M.T."/>
        </authorList>
    </citation>
    <scope>NUCLEOTIDE SEQUENCE [LARGE SCALE GENOMIC DNA]</scope>
    <source>
        <strain evidence="2 3">JCM 10989</strain>
    </source>
</reference>
<feature type="transmembrane region" description="Helical" evidence="1">
    <location>
        <begin position="12"/>
        <end position="35"/>
    </location>
</feature>
<dbReference type="PATRIC" id="fig|1227493.4.peg.3442"/>
<dbReference type="Proteomes" id="UP000011519">
    <property type="component" value="Unassembled WGS sequence"/>
</dbReference>
<accession>L9ZMQ6</accession>
<dbReference type="RefSeq" id="WP_006654558.1">
    <property type="nucleotide sequence ID" value="NZ_AOIM01000041.1"/>
</dbReference>
<sequence length="118" mass="12884">MATRGAVRSRLLHIPLAALGLFVLFGTVAVTLVVGNALFHSIFLLLLGAPIGEVVETMSISQIAADLSGDLHGWMAGILLCILLLPLFMRYNDWLGRVLYDQEKDRDQDQGHALDSEP</sequence>